<keyword evidence="2" id="KW-1185">Reference proteome</keyword>
<protein>
    <recommendedName>
        <fullName evidence="3">VOC family protein</fullName>
    </recommendedName>
</protein>
<name>K8WMV0_9GAMM</name>
<dbReference type="PANTHER" id="PTHR37519:SF1">
    <property type="entry name" value="DIHYDROXYBIPHENYL DIOXYGENASE DOMAIN-CONTAINING PROTEIN"/>
    <property type="match status" value="1"/>
</dbReference>
<dbReference type="Gene3D" id="3.10.180.10">
    <property type="entry name" value="2,3-Dihydroxybiphenyl 1,2-Dioxygenase, domain 1"/>
    <property type="match status" value="1"/>
</dbReference>
<dbReference type="EMBL" id="AKKN01000008">
    <property type="protein sequence ID" value="EKT57495.1"/>
    <property type="molecule type" value="Genomic_DNA"/>
</dbReference>
<dbReference type="PATRIC" id="fig|1141660.3.peg.1781"/>
<dbReference type="OrthoDB" id="5689462at2"/>
<dbReference type="Pfam" id="PF06185">
    <property type="entry name" value="YecM"/>
    <property type="match status" value="1"/>
</dbReference>
<dbReference type="HOGENOM" id="CLU_122770_0_0_6"/>
<dbReference type="PANTHER" id="PTHR37519">
    <property type="match status" value="1"/>
</dbReference>
<dbReference type="GO" id="GO:0005829">
    <property type="term" value="C:cytosol"/>
    <property type="evidence" value="ECO:0007669"/>
    <property type="project" value="TreeGrafter"/>
</dbReference>
<dbReference type="InterPro" id="IPR029068">
    <property type="entry name" value="Glyas_Bleomycin-R_OHBP_Dase"/>
</dbReference>
<reference evidence="1 2" key="1">
    <citation type="journal article" date="2012" name="BMC Genomics">
        <title>Comparative genomics of bacteria in the genus Providencia isolated from wild Drosophila melanogaster.</title>
        <authorList>
            <person name="Galac M.R."/>
            <person name="Lazzaro B.P."/>
        </authorList>
    </citation>
    <scope>NUCLEOTIDE SEQUENCE [LARGE SCALE GENOMIC DNA]</scope>
    <source>
        <strain evidence="1 2">DSM 19967</strain>
    </source>
</reference>
<proteinExistence type="predicted"/>
<dbReference type="SUPFAM" id="SSF54593">
    <property type="entry name" value="Glyoxalase/Bleomycin resistance protein/Dihydroxybiphenyl dioxygenase"/>
    <property type="match status" value="1"/>
</dbReference>
<dbReference type="InterPro" id="IPR010393">
    <property type="entry name" value="DUF991_YecM-like"/>
</dbReference>
<comment type="caution">
    <text evidence="1">The sequence shown here is derived from an EMBL/GenBank/DDBJ whole genome shotgun (WGS) entry which is preliminary data.</text>
</comment>
<dbReference type="NCBIfam" id="NF008681">
    <property type="entry name" value="PRK11700.1-4"/>
    <property type="match status" value="1"/>
</dbReference>
<accession>K8WMV0</accession>
<evidence type="ECO:0000313" key="1">
    <source>
        <dbReference type="EMBL" id="EKT57495.1"/>
    </source>
</evidence>
<dbReference type="RefSeq" id="WP_008915604.1">
    <property type="nucleotide sequence ID" value="NZ_CM001773.1"/>
</dbReference>
<organism evidence="1 2">
    <name type="scientific">Providencia sneebia DSM 19967</name>
    <dbReference type="NCBI Taxonomy" id="1141660"/>
    <lineage>
        <taxon>Bacteria</taxon>
        <taxon>Pseudomonadati</taxon>
        <taxon>Pseudomonadota</taxon>
        <taxon>Gammaproteobacteria</taxon>
        <taxon>Enterobacterales</taxon>
        <taxon>Morganellaceae</taxon>
        <taxon>Providencia</taxon>
    </lineage>
</organism>
<sequence>MIEFSSVPELGDLWQSLPEFEQQLINMAKALNVSLVDYPIDHISVRCHHIETAKRWQTGLLKCGQLLSNNIINGRSICLFELEKPLLVASQTIFIIELPFPKDKVYPQETWEHIEMVIDVAPDQLEDTAHKLLPHPLPEGFHSKMSQPKGQQERLPNPTLAVSNGLITIKYHPFTLKKIIESEK</sequence>
<evidence type="ECO:0000313" key="2">
    <source>
        <dbReference type="Proteomes" id="UP000010290"/>
    </source>
</evidence>
<dbReference type="AlphaFoldDB" id="K8WMV0"/>
<dbReference type="Proteomes" id="UP000010290">
    <property type="component" value="Chromosome"/>
</dbReference>
<gene>
    <name evidence="1" type="ORF">OO7_08920</name>
</gene>
<evidence type="ECO:0008006" key="3">
    <source>
        <dbReference type="Google" id="ProtNLM"/>
    </source>
</evidence>